<keyword evidence="6" id="KW-0175">Coiled coil</keyword>
<evidence type="ECO:0000256" key="5">
    <source>
        <dbReference type="ARBA" id="ARBA00023136"/>
    </source>
</evidence>
<keyword evidence="11" id="KW-1185">Reference proteome</keyword>
<evidence type="ECO:0000256" key="2">
    <source>
        <dbReference type="ARBA" id="ARBA00008932"/>
    </source>
</evidence>
<dbReference type="PIRSF" id="PIRSF019693">
    <property type="entry name" value="VAMP-associated"/>
    <property type="match status" value="1"/>
</dbReference>
<comment type="similarity">
    <text evidence="2">Belongs to the VAMP-associated protein (VAP) (TC 9.B.17) family.</text>
</comment>
<dbReference type="GO" id="GO:0061817">
    <property type="term" value="P:endoplasmic reticulum-plasma membrane tethering"/>
    <property type="evidence" value="ECO:0007669"/>
    <property type="project" value="TreeGrafter"/>
</dbReference>
<evidence type="ECO:0000256" key="6">
    <source>
        <dbReference type="SAM" id="Coils"/>
    </source>
</evidence>
<evidence type="ECO:0000256" key="8">
    <source>
        <dbReference type="SAM" id="Phobius"/>
    </source>
</evidence>
<comment type="subcellular location">
    <subcellularLocation>
        <location evidence="1">Membrane</location>
        <topology evidence="1">Single-pass type IV membrane protein</topology>
    </subcellularLocation>
</comment>
<reference evidence="11" key="1">
    <citation type="submission" date="2017-01" db="EMBL/GenBank/DDBJ databases">
        <title>Comparative genomics of anhydrobiosis in the tardigrade Hypsibius dujardini.</title>
        <authorList>
            <person name="Yoshida Y."/>
            <person name="Koutsovoulos G."/>
            <person name="Laetsch D."/>
            <person name="Stevens L."/>
            <person name="Kumar S."/>
            <person name="Horikawa D."/>
            <person name="Ishino K."/>
            <person name="Komine S."/>
            <person name="Tomita M."/>
            <person name="Blaxter M."/>
            <person name="Arakawa K."/>
        </authorList>
    </citation>
    <scope>NUCLEOTIDE SEQUENCE [LARGE SCALE GENOMIC DNA]</scope>
    <source>
        <strain evidence="11">Z151</strain>
    </source>
</reference>
<gene>
    <name evidence="10" type="ORF">BV898_08649</name>
</gene>
<dbReference type="PANTHER" id="PTHR10809:SF6">
    <property type="entry name" value="AT11025P-RELATED"/>
    <property type="match status" value="1"/>
</dbReference>
<comment type="caution">
    <text evidence="10">The sequence shown here is derived from an EMBL/GenBank/DDBJ whole genome shotgun (WGS) entry which is preliminary data.</text>
</comment>
<dbReference type="GO" id="GO:0005886">
    <property type="term" value="C:plasma membrane"/>
    <property type="evidence" value="ECO:0007669"/>
    <property type="project" value="TreeGrafter"/>
</dbReference>
<feature type="domain" description="MSP" evidence="9">
    <location>
        <begin position="19"/>
        <end position="137"/>
    </location>
</feature>
<keyword evidence="5 8" id="KW-0472">Membrane</keyword>
<feature type="region of interest" description="Disordered" evidence="7">
    <location>
        <begin position="144"/>
        <end position="169"/>
    </location>
</feature>
<keyword evidence="3 8" id="KW-0812">Transmembrane</keyword>
<proteinExistence type="inferred from homology"/>
<keyword evidence="4 8" id="KW-1133">Transmembrane helix</keyword>
<dbReference type="PANTHER" id="PTHR10809">
    <property type="entry name" value="VESICLE-ASSOCIATED MEMBRANE PROTEIN-ASSOCIATED PROTEIN"/>
    <property type="match status" value="1"/>
</dbReference>
<dbReference type="InterPro" id="IPR016763">
    <property type="entry name" value="VAP"/>
</dbReference>
<name>A0A1W0WPY8_HYPEX</name>
<feature type="coiled-coil region" evidence="6">
    <location>
        <begin position="195"/>
        <end position="229"/>
    </location>
</feature>
<dbReference type="Pfam" id="PF00635">
    <property type="entry name" value="Motile_Sperm"/>
    <property type="match status" value="1"/>
</dbReference>
<dbReference type="OrthoDB" id="264603at2759"/>
<dbReference type="GO" id="GO:0033149">
    <property type="term" value="F:FFAT motif binding"/>
    <property type="evidence" value="ECO:0007669"/>
    <property type="project" value="TreeGrafter"/>
</dbReference>
<dbReference type="Proteomes" id="UP000192578">
    <property type="component" value="Unassembled WGS sequence"/>
</dbReference>
<sequence length="286" mass="30808">MDGAGSDSVKPSPPSQPQVLVINPKNALLFKGPSSQPATVNINLTNPATKWVAFKVKTTAPKRYCVRPNGGFIKAGDNVNVSIVYQPGEVNDAQERARHKFLVQAIFVENDAVQLEQAWKEVPKDRVMESKIRCVFEDSELGDGGGLVEKPHGQGLPHTSAGAGNSPDLDQSMQHIVQAATEKTSSVSGQLDLELRRMAEDYRRAQDEIANLRDENRRLREDSIRMKKTISSIGSGGKAAVSTGFGASSGSPQDFVAALKTDLTKVTTIVALVLAVLVGMIFSKLL</sequence>
<evidence type="ECO:0000313" key="11">
    <source>
        <dbReference type="Proteomes" id="UP000192578"/>
    </source>
</evidence>
<organism evidence="10 11">
    <name type="scientific">Hypsibius exemplaris</name>
    <name type="common">Freshwater tardigrade</name>
    <dbReference type="NCBI Taxonomy" id="2072580"/>
    <lineage>
        <taxon>Eukaryota</taxon>
        <taxon>Metazoa</taxon>
        <taxon>Ecdysozoa</taxon>
        <taxon>Tardigrada</taxon>
        <taxon>Eutardigrada</taxon>
        <taxon>Parachela</taxon>
        <taxon>Hypsibioidea</taxon>
        <taxon>Hypsibiidae</taxon>
        <taxon>Hypsibius</taxon>
    </lineage>
</organism>
<dbReference type="GO" id="GO:0005789">
    <property type="term" value="C:endoplasmic reticulum membrane"/>
    <property type="evidence" value="ECO:0007669"/>
    <property type="project" value="InterPro"/>
</dbReference>
<dbReference type="SUPFAM" id="SSF49354">
    <property type="entry name" value="PapD-like"/>
    <property type="match status" value="1"/>
</dbReference>
<evidence type="ECO:0000256" key="7">
    <source>
        <dbReference type="SAM" id="MobiDB-lite"/>
    </source>
</evidence>
<dbReference type="InterPro" id="IPR000535">
    <property type="entry name" value="MSP_dom"/>
</dbReference>
<protein>
    <submittedName>
        <fullName evidence="10">Vesicle-associated membrane protein-associated protein A</fullName>
    </submittedName>
</protein>
<dbReference type="GO" id="GO:0090158">
    <property type="term" value="P:endoplasmic reticulum membrane organization"/>
    <property type="evidence" value="ECO:0007669"/>
    <property type="project" value="TreeGrafter"/>
</dbReference>
<evidence type="ECO:0000259" key="9">
    <source>
        <dbReference type="PROSITE" id="PS50202"/>
    </source>
</evidence>
<dbReference type="InterPro" id="IPR013783">
    <property type="entry name" value="Ig-like_fold"/>
</dbReference>
<accession>A0A1W0WPY8</accession>
<dbReference type="AlphaFoldDB" id="A0A1W0WPY8"/>
<evidence type="ECO:0000313" key="10">
    <source>
        <dbReference type="EMBL" id="OQV17252.1"/>
    </source>
</evidence>
<dbReference type="PROSITE" id="PS50202">
    <property type="entry name" value="MSP"/>
    <property type="match status" value="1"/>
</dbReference>
<dbReference type="EMBL" id="MTYJ01000063">
    <property type="protein sequence ID" value="OQV17252.1"/>
    <property type="molecule type" value="Genomic_DNA"/>
</dbReference>
<dbReference type="Gene3D" id="2.60.40.10">
    <property type="entry name" value="Immunoglobulins"/>
    <property type="match status" value="1"/>
</dbReference>
<evidence type="ECO:0000256" key="3">
    <source>
        <dbReference type="ARBA" id="ARBA00022692"/>
    </source>
</evidence>
<evidence type="ECO:0000256" key="1">
    <source>
        <dbReference type="ARBA" id="ARBA00004211"/>
    </source>
</evidence>
<dbReference type="InterPro" id="IPR008962">
    <property type="entry name" value="PapD-like_sf"/>
</dbReference>
<evidence type="ECO:0000256" key="4">
    <source>
        <dbReference type="ARBA" id="ARBA00022989"/>
    </source>
</evidence>
<feature type="transmembrane region" description="Helical" evidence="8">
    <location>
        <begin position="263"/>
        <end position="282"/>
    </location>
</feature>